<proteinExistence type="predicted"/>
<dbReference type="PANTHER" id="PTHR33116">
    <property type="entry name" value="REVERSE TRANSCRIPTASE ZINC-BINDING DOMAIN-CONTAINING PROTEIN-RELATED-RELATED"/>
    <property type="match status" value="1"/>
</dbReference>
<evidence type="ECO:0008006" key="2">
    <source>
        <dbReference type="Google" id="ProtNLM"/>
    </source>
</evidence>
<name>A0AAW2XQK0_9LAMI</name>
<organism evidence="1">
    <name type="scientific">Sesamum latifolium</name>
    <dbReference type="NCBI Taxonomy" id="2727402"/>
    <lineage>
        <taxon>Eukaryota</taxon>
        <taxon>Viridiplantae</taxon>
        <taxon>Streptophyta</taxon>
        <taxon>Embryophyta</taxon>
        <taxon>Tracheophyta</taxon>
        <taxon>Spermatophyta</taxon>
        <taxon>Magnoliopsida</taxon>
        <taxon>eudicotyledons</taxon>
        <taxon>Gunneridae</taxon>
        <taxon>Pentapetalae</taxon>
        <taxon>asterids</taxon>
        <taxon>lamiids</taxon>
        <taxon>Lamiales</taxon>
        <taxon>Pedaliaceae</taxon>
        <taxon>Sesamum</taxon>
    </lineage>
</organism>
<accession>A0AAW2XQK0</accession>
<comment type="caution">
    <text evidence="1">The sequence shown here is derived from an EMBL/GenBank/DDBJ whole genome shotgun (WGS) entry which is preliminary data.</text>
</comment>
<sequence>MGVFRLPDGFIREIESLIANFWWHSSDNRKIHWLSWNKLCTTKLHGGLGLRDLRAVNSATLTKKFWRLLTQPESLVGQLLRSRYIPGLSILDVKLGHRPSFTWHNIFSSKDIVLAGYRWHIGNELKANIWINPWILRTPYFKPHKSIGPLPPTTTVSHLIEPTTCDWNVNLIETIFDPVDCEVILAIPINGASFNDELVWHYRKSGTFSIKTAYQLAFELP</sequence>
<protein>
    <recommendedName>
        <fullName evidence="2">Reverse transcriptase zinc-binding domain-containing protein</fullName>
    </recommendedName>
</protein>
<dbReference type="EMBL" id="JACGWN010000003">
    <property type="protein sequence ID" value="KAL0456439.1"/>
    <property type="molecule type" value="Genomic_DNA"/>
</dbReference>
<evidence type="ECO:0000313" key="1">
    <source>
        <dbReference type="EMBL" id="KAL0456439.1"/>
    </source>
</evidence>
<reference evidence="1" key="2">
    <citation type="journal article" date="2024" name="Plant">
        <title>Genomic evolution and insights into agronomic trait innovations of Sesamum species.</title>
        <authorList>
            <person name="Miao H."/>
            <person name="Wang L."/>
            <person name="Qu L."/>
            <person name="Liu H."/>
            <person name="Sun Y."/>
            <person name="Le M."/>
            <person name="Wang Q."/>
            <person name="Wei S."/>
            <person name="Zheng Y."/>
            <person name="Lin W."/>
            <person name="Duan Y."/>
            <person name="Cao H."/>
            <person name="Xiong S."/>
            <person name="Wang X."/>
            <person name="Wei L."/>
            <person name="Li C."/>
            <person name="Ma Q."/>
            <person name="Ju M."/>
            <person name="Zhao R."/>
            <person name="Li G."/>
            <person name="Mu C."/>
            <person name="Tian Q."/>
            <person name="Mei H."/>
            <person name="Zhang T."/>
            <person name="Gao T."/>
            <person name="Zhang H."/>
        </authorList>
    </citation>
    <scope>NUCLEOTIDE SEQUENCE</scope>
    <source>
        <strain evidence="1">KEN1</strain>
    </source>
</reference>
<dbReference type="AlphaFoldDB" id="A0AAW2XQK0"/>
<dbReference type="PANTHER" id="PTHR33116:SF86">
    <property type="entry name" value="REVERSE TRANSCRIPTASE DOMAIN-CONTAINING PROTEIN"/>
    <property type="match status" value="1"/>
</dbReference>
<reference evidence="1" key="1">
    <citation type="submission" date="2020-06" db="EMBL/GenBank/DDBJ databases">
        <authorList>
            <person name="Li T."/>
            <person name="Hu X."/>
            <person name="Zhang T."/>
            <person name="Song X."/>
            <person name="Zhang H."/>
            <person name="Dai N."/>
            <person name="Sheng W."/>
            <person name="Hou X."/>
            <person name="Wei L."/>
        </authorList>
    </citation>
    <scope>NUCLEOTIDE SEQUENCE</scope>
    <source>
        <strain evidence="1">KEN1</strain>
        <tissue evidence="1">Leaf</tissue>
    </source>
</reference>
<gene>
    <name evidence="1" type="ORF">Slati_0983100</name>
</gene>